<evidence type="ECO:0000259" key="5">
    <source>
        <dbReference type="Pfam" id="PF24883"/>
    </source>
</evidence>
<evidence type="ECO:0000256" key="2">
    <source>
        <dbReference type="SAM" id="MobiDB-lite"/>
    </source>
</evidence>
<accession>A0ABR4I544</accession>
<dbReference type="Gene3D" id="3.40.50.300">
    <property type="entry name" value="P-loop containing nucleotide triphosphate hydrolases"/>
    <property type="match status" value="1"/>
</dbReference>
<dbReference type="InterPro" id="IPR054471">
    <property type="entry name" value="GPIID_WHD"/>
</dbReference>
<dbReference type="InterPro" id="IPR056884">
    <property type="entry name" value="NPHP3-like_N"/>
</dbReference>
<name>A0ABR4I544_9EURO</name>
<feature type="compositionally biased region" description="Polar residues" evidence="2">
    <location>
        <begin position="1192"/>
        <end position="1207"/>
    </location>
</feature>
<feature type="domain" description="DUF7708" evidence="4">
    <location>
        <begin position="73"/>
        <end position="211"/>
    </location>
</feature>
<dbReference type="Pfam" id="PF24883">
    <property type="entry name" value="NPHP3_N"/>
    <property type="match status" value="1"/>
</dbReference>
<dbReference type="Proteomes" id="UP001610335">
    <property type="component" value="Unassembled WGS sequence"/>
</dbReference>
<organism evidence="6 7">
    <name type="scientific">Aspergillus cavernicola</name>
    <dbReference type="NCBI Taxonomy" id="176166"/>
    <lineage>
        <taxon>Eukaryota</taxon>
        <taxon>Fungi</taxon>
        <taxon>Dikarya</taxon>
        <taxon>Ascomycota</taxon>
        <taxon>Pezizomycotina</taxon>
        <taxon>Eurotiomycetes</taxon>
        <taxon>Eurotiomycetidae</taxon>
        <taxon>Eurotiales</taxon>
        <taxon>Aspergillaceae</taxon>
        <taxon>Aspergillus</taxon>
        <taxon>Aspergillus subgen. Nidulantes</taxon>
    </lineage>
</organism>
<feature type="domain" description="Nephrocystin 3-like N-terminal" evidence="5">
    <location>
        <begin position="302"/>
        <end position="451"/>
    </location>
</feature>
<evidence type="ECO:0000259" key="4">
    <source>
        <dbReference type="Pfam" id="PF24809"/>
    </source>
</evidence>
<dbReference type="EMBL" id="JBFXLS010000056">
    <property type="protein sequence ID" value="KAL2822752.1"/>
    <property type="molecule type" value="Genomic_DNA"/>
</dbReference>
<dbReference type="InterPro" id="IPR027417">
    <property type="entry name" value="P-loop_NTPase"/>
</dbReference>
<dbReference type="Pfam" id="PF24809">
    <property type="entry name" value="DUF7708"/>
    <property type="match status" value="1"/>
</dbReference>
<dbReference type="SUPFAM" id="SSF52540">
    <property type="entry name" value="P-loop containing nucleoside triphosphate hydrolases"/>
    <property type="match status" value="1"/>
</dbReference>
<proteinExistence type="predicted"/>
<dbReference type="Pfam" id="PF22939">
    <property type="entry name" value="WHD_GPIID"/>
    <property type="match status" value="1"/>
</dbReference>
<feature type="region of interest" description="Disordered" evidence="2">
    <location>
        <begin position="1172"/>
        <end position="1207"/>
    </location>
</feature>
<protein>
    <recommendedName>
        <fullName evidence="8">NACHT domain-containing protein</fullName>
    </recommendedName>
</protein>
<sequence>MAAATTVGIPNLEAVFQEAYRLFRESLPENVRAQLQEYDTVDAMTLAIEAQIQTTTDRLHKTRLHRCLDRFNSLGRLVNPYFQIVDIFVQTNPQYIGLFWGSLRLLFKLSSNYIEYLEKLAAMFANMAGCLPVYENFLETFSTAIVEKGKRLPPRLAQSLVDIYVDVMRFCYRALRLFGAKCQAGLRFTTSIIGRLAWKPFDKEFEDILARFETHRQLFEFEVTFAMHSEAVRFYERYDEDVKRRGEIEGLRRKEGEANLKEFEESNLKASLASRMREIGYWINPPNWKDRYEERSNLRVDGTGAWIVHESVYLSWRANTKPILSIQGKPGFGKSTLCPIVIDDLSASPERASAVCYFFFHKQLGQQSKELAFRSLLVQLLDRYREDPKAIDIASAIFDKKNLGQRHATMNEILAILELFLAQFPGAKMVVDAVDECSESEDFLECLDLVTGNFSTCSFVYFTRPTVALPDSMQGQAYILDLKGFHNTVDMELFLRPRLQSWVRKGMLPSSSSLDGQIDSIVGRSNGLFLWIGLLMAFLGSRRLSIMQRLNALDNLNRLEGLDKLFHEISVNIEDGLSEMEGVNIKRAFQWALGAHRPPTVEELQVAIAIPLDRSITDMDIVPDFEDSIGSFSGGLLEVTAHRTVQFIHVSAREFFTTLETSPSQDRHASMLHSSEAEIQLGIAITMLSYLVYSIPAHPLSGDPNVAATRYAVNQKYPLLEYTATWWSGHAVAALEAIHHAPQTDRVHHHFERFRGLFARLLSTKNSILLWLEACLVLENPPALCPLPDILLQMPEPAGIRKLTNDYLQVSEHINTLMNDWAYLLEEEPNEVWGDNIAAFAQSNFWGQSEHSYVTVLSSPQSQSHLSIQLMSQTSSDGQMVGSLYLVPPSSILHRSSLLDSSGWEGRYDVWNVSSYDHLVSLSWILDARALQVVLPKYAKGQFKPALKFRFPSAISDDLQELAALNLFIHVGLSDIQRGQSPNSLSVRYFNLDVFQRAPPCPRTLNDDSLQLKIWPMSTGRVVVTFRHAGGIFPSKNKKIHSHECYLQFFFDPNSGNAKPFGFASWTIDIPSVSSRAYLTQGLKFHPHKSLVAFHVFTPFGQYPPVHARTCLWNFESSLTSSTHGQSNFPGLRYAYDGVIEHMEFSPDGQFIYGNDLESGLPIIVKVEEDNVSPRHQLTPRRVPGHHRKQQEQQILPSSSQEKAYQDQRITSASENLPQLFTQANAPPATQQLGSFRFDQGEDGNSQVSQLSQLEGKGSIILRTMGADGTLREQILSRLPERLKSISVPTIIHPTPTSLSDSSRNRPDCVKILLNKAQQTHYSLGDMGEVSLPAVVERAWETIPTVTTVLGKKRFLDGGLRE</sequence>
<gene>
    <name evidence="6" type="ORF">BDW59DRAFT_149096</name>
</gene>
<evidence type="ECO:0000256" key="1">
    <source>
        <dbReference type="ARBA" id="ARBA00022737"/>
    </source>
</evidence>
<reference evidence="6 7" key="1">
    <citation type="submission" date="2024-07" db="EMBL/GenBank/DDBJ databases">
        <title>Section-level genome sequencing and comparative genomics of Aspergillus sections Usti and Cavernicolus.</title>
        <authorList>
            <consortium name="Lawrence Berkeley National Laboratory"/>
            <person name="Nybo J.L."/>
            <person name="Vesth T.C."/>
            <person name="Theobald S."/>
            <person name="Frisvad J.C."/>
            <person name="Larsen T.O."/>
            <person name="Kjaerboelling I."/>
            <person name="Rothschild-Mancinelli K."/>
            <person name="Lyhne E.K."/>
            <person name="Kogle M.E."/>
            <person name="Barry K."/>
            <person name="Clum A."/>
            <person name="Na H."/>
            <person name="Ledsgaard L."/>
            <person name="Lin J."/>
            <person name="Lipzen A."/>
            <person name="Kuo A."/>
            <person name="Riley R."/>
            <person name="Mondo S."/>
            <person name="LaButti K."/>
            <person name="Haridas S."/>
            <person name="Pangalinan J."/>
            <person name="Salamov A.A."/>
            <person name="Simmons B.A."/>
            <person name="Magnuson J.K."/>
            <person name="Chen J."/>
            <person name="Drula E."/>
            <person name="Henrissat B."/>
            <person name="Wiebenga A."/>
            <person name="Lubbers R.J."/>
            <person name="Gomes A.C."/>
            <person name="Makela M.R."/>
            <person name="Stajich J."/>
            <person name="Grigoriev I.V."/>
            <person name="Mortensen U.H."/>
            <person name="De vries R.P."/>
            <person name="Baker S.E."/>
            <person name="Andersen M.R."/>
        </authorList>
    </citation>
    <scope>NUCLEOTIDE SEQUENCE [LARGE SCALE GENOMIC DNA]</scope>
    <source>
        <strain evidence="6 7">CBS 600.67</strain>
    </source>
</reference>
<dbReference type="InterPro" id="IPR056125">
    <property type="entry name" value="DUF7708"/>
</dbReference>
<feature type="domain" description="GPI inositol-deacylase winged helix" evidence="3">
    <location>
        <begin position="586"/>
        <end position="657"/>
    </location>
</feature>
<evidence type="ECO:0000313" key="6">
    <source>
        <dbReference type="EMBL" id="KAL2822752.1"/>
    </source>
</evidence>
<keyword evidence="7" id="KW-1185">Reference proteome</keyword>
<evidence type="ECO:0000313" key="7">
    <source>
        <dbReference type="Proteomes" id="UP001610335"/>
    </source>
</evidence>
<dbReference type="PANTHER" id="PTHR10039:SF14">
    <property type="entry name" value="NACHT DOMAIN-CONTAINING PROTEIN"/>
    <property type="match status" value="1"/>
</dbReference>
<keyword evidence="1" id="KW-0677">Repeat</keyword>
<evidence type="ECO:0000259" key="3">
    <source>
        <dbReference type="Pfam" id="PF22939"/>
    </source>
</evidence>
<evidence type="ECO:0008006" key="8">
    <source>
        <dbReference type="Google" id="ProtNLM"/>
    </source>
</evidence>
<dbReference type="PANTHER" id="PTHR10039">
    <property type="entry name" value="AMELOGENIN"/>
    <property type="match status" value="1"/>
</dbReference>
<comment type="caution">
    <text evidence="6">The sequence shown here is derived from an EMBL/GenBank/DDBJ whole genome shotgun (WGS) entry which is preliminary data.</text>
</comment>